<dbReference type="EMBL" id="FMAE01000008">
    <property type="protein sequence ID" value="SCB46240.1"/>
    <property type="molecule type" value="Genomic_DNA"/>
</dbReference>
<protein>
    <submittedName>
        <fullName evidence="1">Uncharacterized nucleotidyltransferase</fullName>
    </submittedName>
</protein>
<evidence type="ECO:0000313" key="1">
    <source>
        <dbReference type="EMBL" id="SCB46240.1"/>
    </source>
</evidence>
<keyword evidence="1" id="KW-0808">Transferase</keyword>
<dbReference type="Proteomes" id="UP000183174">
    <property type="component" value="Unassembled WGS sequence"/>
</dbReference>
<gene>
    <name evidence="1" type="ORF">GA0061099_1008333</name>
</gene>
<proteinExistence type="predicted"/>
<dbReference type="AlphaFoldDB" id="A0A1C3X1W8"/>
<organism evidence="1 2">
    <name type="scientific">Bradyrhizobium yuanmingense</name>
    <dbReference type="NCBI Taxonomy" id="108015"/>
    <lineage>
        <taxon>Bacteria</taxon>
        <taxon>Pseudomonadati</taxon>
        <taxon>Pseudomonadota</taxon>
        <taxon>Alphaproteobacteria</taxon>
        <taxon>Hyphomicrobiales</taxon>
        <taxon>Nitrobacteraceae</taxon>
        <taxon>Bradyrhizobium</taxon>
    </lineage>
</organism>
<dbReference type="InterPro" id="IPR039498">
    <property type="entry name" value="NTP_transf_5"/>
</dbReference>
<accession>A0A1C3X1W8</accession>
<sequence length="359" mass="39923">MARHSSAVRSLCNCLRGMPPVDMEWTSVIGLANQTLTTPALIDFVDKFASVLPEDVCAYIRHIHRRNGLRNNRLVAQLEEAVVALNGHGITPVLLKGASTLATAPEARRGVRIMSDLDIMVMPDEARTAVAALSGIGYDIHNQTPPESHRWYADLNRPQDVGSIDLQQAAPGPAYLYQNFGHALNHCIPAPLGRARVYIPTPTFQALMLIIHDQFQDYGYWLGDLDLRHLVELRDLSHSAEPVDWEKLTSRVSGDLMKNAVETQLIAVAELLGVDIPHALRSRLIPRLQFMRQLMQARFPATRVPLLAMSLLDFRNYRREATIVSTKTGANRRGLWTVPRASTLRLLLNATTAARAGKV</sequence>
<evidence type="ECO:0000313" key="2">
    <source>
        <dbReference type="Proteomes" id="UP000183174"/>
    </source>
</evidence>
<dbReference type="Pfam" id="PF14907">
    <property type="entry name" value="NTP_transf_5"/>
    <property type="match status" value="1"/>
</dbReference>
<dbReference type="GO" id="GO:0016740">
    <property type="term" value="F:transferase activity"/>
    <property type="evidence" value="ECO:0007669"/>
    <property type="project" value="UniProtKB-KW"/>
</dbReference>
<name>A0A1C3X1W8_9BRAD</name>
<reference evidence="1 2" key="1">
    <citation type="submission" date="2016-08" db="EMBL/GenBank/DDBJ databases">
        <authorList>
            <person name="Seilhamer J.J."/>
        </authorList>
    </citation>
    <scope>NUCLEOTIDE SEQUENCE [LARGE SCALE GENOMIC DNA]</scope>
    <source>
        <strain evidence="1 2">CCBAU 10071</strain>
    </source>
</reference>